<gene>
    <name evidence="1" type="ORF">CYR55_20355</name>
</gene>
<keyword evidence="2" id="KW-1185">Reference proteome</keyword>
<reference evidence="1 2" key="1">
    <citation type="submission" date="2017-12" db="EMBL/GenBank/DDBJ databases">
        <title>Characterization of six clinical isolates of Enterochimera gen. nov., a novel genus of the Yersiniaciae family and the three species Enterochimera arupensis sp. nov., Enterochimera coloradensis sp. nov, and Enterochimera californica sp. nov.</title>
        <authorList>
            <person name="Rossi A."/>
            <person name="Fisher M."/>
        </authorList>
    </citation>
    <scope>NUCLEOTIDE SEQUENCE [LARGE SCALE GENOMIC DNA]</scope>
    <source>
        <strain evidence="2">2015-Iso6</strain>
    </source>
</reference>
<evidence type="ECO:0000313" key="2">
    <source>
        <dbReference type="Proteomes" id="UP000234240"/>
    </source>
</evidence>
<evidence type="ECO:0000313" key="1">
    <source>
        <dbReference type="EMBL" id="PLR31681.1"/>
    </source>
</evidence>
<dbReference type="EMBL" id="PJZF01000024">
    <property type="protein sequence ID" value="PLR31681.1"/>
    <property type="molecule type" value="Genomic_DNA"/>
</dbReference>
<proteinExistence type="predicted"/>
<organism evidence="1 2">
    <name type="scientific">Chimaeribacter californicus</name>
    <dbReference type="NCBI Taxonomy" id="2060067"/>
    <lineage>
        <taxon>Bacteria</taxon>
        <taxon>Pseudomonadati</taxon>
        <taxon>Pseudomonadota</taxon>
        <taxon>Gammaproteobacteria</taxon>
        <taxon>Enterobacterales</taxon>
        <taxon>Yersiniaceae</taxon>
        <taxon>Chimaeribacter</taxon>
    </lineage>
</organism>
<protein>
    <submittedName>
        <fullName evidence="1">Uncharacterized protein</fullName>
    </submittedName>
</protein>
<sequence length="96" mass="10783">MMLSLLIPNFASKFAVICVGQLLISEQSGPAALTTPENRRVQSMVIRHVNKDRFLRRLIDLPGTTLFLFILILSVPIPGKLFPSQKQFGSIIFHSF</sequence>
<dbReference type="AlphaFoldDB" id="A0A2N5DWQ3"/>
<name>A0A2N5DWQ3_9GAMM</name>
<accession>A0A2N5DWQ3</accession>
<comment type="caution">
    <text evidence="1">The sequence shown here is derived from an EMBL/GenBank/DDBJ whole genome shotgun (WGS) entry which is preliminary data.</text>
</comment>
<dbReference type="Proteomes" id="UP000234240">
    <property type="component" value="Unassembled WGS sequence"/>
</dbReference>